<evidence type="ECO:0000313" key="2">
    <source>
        <dbReference type="EMBL" id="STO60738.1"/>
    </source>
</evidence>
<evidence type="ECO:0000313" key="4">
    <source>
        <dbReference type="Proteomes" id="UP000254329"/>
    </source>
</evidence>
<feature type="signal peptide" evidence="1">
    <location>
        <begin position="1"/>
        <end position="25"/>
    </location>
</feature>
<name>A0A1V4B3D9_9PAST</name>
<dbReference type="EMBL" id="UGHJ01000001">
    <property type="protein sequence ID" value="STO68361.1"/>
    <property type="molecule type" value="Genomic_DNA"/>
</dbReference>
<feature type="chain" id="PRO_5044566765" evidence="1">
    <location>
        <begin position="26"/>
        <end position="69"/>
    </location>
</feature>
<dbReference type="RefSeq" id="WP_078217720.1">
    <property type="nucleotide sequence ID" value="NZ_MUXZ01000005.1"/>
</dbReference>
<reference evidence="4 5" key="1">
    <citation type="submission" date="2018-06" db="EMBL/GenBank/DDBJ databases">
        <authorList>
            <consortium name="Pathogen Informatics"/>
            <person name="Doyle S."/>
        </authorList>
    </citation>
    <scope>NUCLEOTIDE SEQUENCE [LARGE SCALE GENOMIC DNA]</scope>
    <source>
        <strain evidence="2 4">NCTC1659</strain>
        <strain evidence="3 5">NCTC8540</strain>
    </source>
</reference>
<keyword evidence="4" id="KW-1185">Reference proteome</keyword>
<dbReference type="Proteomes" id="UP000254329">
    <property type="component" value="Unassembled WGS sequence"/>
</dbReference>
<accession>A0A1V4B3D9</accession>
<dbReference type="STRING" id="733.B0186_01985"/>
<organism evidence="2 4">
    <name type="scientific">Canicola haemoglobinophilus</name>
    <dbReference type="NCBI Taxonomy" id="733"/>
    <lineage>
        <taxon>Bacteria</taxon>
        <taxon>Pseudomonadati</taxon>
        <taxon>Pseudomonadota</taxon>
        <taxon>Gammaproteobacteria</taxon>
        <taxon>Pasteurellales</taxon>
        <taxon>Pasteurellaceae</taxon>
        <taxon>Canicola</taxon>
    </lineage>
</organism>
<dbReference type="AlphaFoldDB" id="A0A1V4B3D9"/>
<evidence type="ECO:0000313" key="3">
    <source>
        <dbReference type="EMBL" id="STO68361.1"/>
    </source>
</evidence>
<sequence>MKNKVFKLTFLAGAISTAFSSHLYAEIGTSISDKINAAQNGGNNVVTVINAGELVIYPLKKLAMEKIFI</sequence>
<proteinExistence type="predicted"/>
<dbReference type="Proteomes" id="UP000254496">
    <property type="component" value="Unassembled WGS sequence"/>
</dbReference>
<dbReference type="EMBL" id="UGHF01000001">
    <property type="protein sequence ID" value="STO60738.1"/>
    <property type="molecule type" value="Genomic_DNA"/>
</dbReference>
<gene>
    <name evidence="2" type="ORF">NCTC1659_02038</name>
    <name evidence="3" type="ORF">NCTC8540_00851</name>
</gene>
<evidence type="ECO:0000313" key="5">
    <source>
        <dbReference type="Proteomes" id="UP000254496"/>
    </source>
</evidence>
<protein>
    <submittedName>
        <fullName evidence="2">Uncharacterized protein</fullName>
    </submittedName>
</protein>
<keyword evidence="1" id="KW-0732">Signal</keyword>
<evidence type="ECO:0000256" key="1">
    <source>
        <dbReference type="SAM" id="SignalP"/>
    </source>
</evidence>